<dbReference type="EMBL" id="CP076724">
    <property type="protein sequence ID" value="QWV98220.1"/>
    <property type="molecule type" value="Genomic_DNA"/>
</dbReference>
<dbReference type="Proteomes" id="UP000683493">
    <property type="component" value="Chromosome"/>
</dbReference>
<keyword evidence="1" id="KW-0732">Signal</keyword>
<evidence type="ECO:0008006" key="4">
    <source>
        <dbReference type="Google" id="ProtNLM"/>
    </source>
</evidence>
<evidence type="ECO:0000256" key="1">
    <source>
        <dbReference type="SAM" id="SignalP"/>
    </source>
</evidence>
<sequence length="143" mass="16747">MLRHLTVIIFFLFAFANIAEANGDTQVFWNRFREAVLSGDSERVAALTKFPLWVRGPDDSDPVVYYGRKDFDKILKRLLNQEVSTWVDGKVVVQNMREIIREKHRITPKELRTPRDLSIELLQFEKTDGKWLFTRGYLEDGAD</sequence>
<reference evidence="2 3" key="1">
    <citation type="submission" date="2021-06" db="EMBL/GenBank/DDBJ databases">
        <title>Gemonas diversity in paddy soil.</title>
        <authorList>
            <person name="Liu G."/>
        </authorList>
    </citation>
    <scope>NUCLEOTIDE SEQUENCE [LARGE SCALE GENOMIC DNA]</scope>
    <source>
        <strain evidence="2 3">RG29</strain>
    </source>
</reference>
<protein>
    <recommendedName>
        <fullName evidence="4">DUF4440 domain-containing protein</fullName>
    </recommendedName>
</protein>
<organism evidence="2 3">
    <name type="scientific">Geomonas diazotrophica</name>
    <dbReference type="NCBI Taxonomy" id="2843197"/>
    <lineage>
        <taxon>Bacteria</taxon>
        <taxon>Pseudomonadati</taxon>
        <taxon>Thermodesulfobacteriota</taxon>
        <taxon>Desulfuromonadia</taxon>
        <taxon>Geobacterales</taxon>
        <taxon>Geobacteraceae</taxon>
        <taxon>Geomonas</taxon>
    </lineage>
</organism>
<evidence type="ECO:0000313" key="2">
    <source>
        <dbReference type="EMBL" id="QWV98220.1"/>
    </source>
</evidence>
<keyword evidence="3" id="KW-1185">Reference proteome</keyword>
<accession>A0ABX8JS40</accession>
<feature type="chain" id="PRO_5045344642" description="DUF4440 domain-containing protein" evidence="1">
    <location>
        <begin position="22"/>
        <end position="143"/>
    </location>
</feature>
<evidence type="ECO:0000313" key="3">
    <source>
        <dbReference type="Proteomes" id="UP000683493"/>
    </source>
</evidence>
<gene>
    <name evidence="2" type="ORF">KP005_02705</name>
</gene>
<proteinExistence type="predicted"/>
<name>A0ABX8JS40_9BACT</name>
<feature type="signal peptide" evidence="1">
    <location>
        <begin position="1"/>
        <end position="21"/>
    </location>
</feature>